<name>A0A385YRC3_9BACL</name>
<dbReference type="Pfam" id="PF26154">
    <property type="entry name" value="DUF8042"/>
    <property type="match status" value="1"/>
</dbReference>
<gene>
    <name evidence="2" type="ORF">D3873_03335</name>
</gene>
<evidence type="ECO:0000313" key="3">
    <source>
        <dbReference type="Proteomes" id="UP000265725"/>
    </source>
</evidence>
<feature type="domain" description="DUF8042" evidence="1">
    <location>
        <begin position="1"/>
        <end position="108"/>
    </location>
</feature>
<dbReference type="AlphaFoldDB" id="A0A385YRC3"/>
<evidence type="ECO:0000313" key="2">
    <source>
        <dbReference type="EMBL" id="AYC28950.1"/>
    </source>
</evidence>
<reference evidence="3" key="1">
    <citation type="submission" date="2018-09" db="EMBL/GenBank/DDBJ databases">
        <authorList>
            <person name="Zhu H."/>
        </authorList>
    </citation>
    <scope>NUCLEOTIDE SEQUENCE [LARGE SCALE GENOMIC DNA]</scope>
    <source>
        <strain evidence="3">K2R23-3</strain>
    </source>
</reference>
<organism evidence="2 3">
    <name type="scientific">Paenisporosarcina cavernae</name>
    <dbReference type="NCBI Taxonomy" id="2320858"/>
    <lineage>
        <taxon>Bacteria</taxon>
        <taxon>Bacillati</taxon>
        <taxon>Bacillota</taxon>
        <taxon>Bacilli</taxon>
        <taxon>Bacillales</taxon>
        <taxon>Caryophanaceae</taxon>
        <taxon>Paenisporosarcina</taxon>
    </lineage>
</organism>
<dbReference type="RefSeq" id="WP_119882692.1">
    <property type="nucleotide sequence ID" value="NZ_CP032418.1"/>
</dbReference>
<evidence type="ECO:0000259" key="1">
    <source>
        <dbReference type="Pfam" id="PF26154"/>
    </source>
</evidence>
<dbReference type="EMBL" id="CP032418">
    <property type="protein sequence ID" value="AYC28950.1"/>
    <property type="molecule type" value="Genomic_DNA"/>
</dbReference>
<dbReference type="OrthoDB" id="1683192at2"/>
<proteinExistence type="predicted"/>
<sequence length="113" mass="13217">MTNNEELYSSLSNYLEILPSGCEKIAQMFREGNQDIAFKSINDFSDGIEWFVTITNHLNKNGYTINLEEEQLKMHLQEVNICLNNNDEVMLADLFEYELAPFFENIKIERKLS</sequence>
<protein>
    <recommendedName>
        <fullName evidence="1">DUF8042 domain-containing protein</fullName>
    </recommendedName>
</protein>
<keyword evidence="3" id="KW-1185">Reference proteome</keyword>
<dbReference type="Proteomes" id="UP000265725">
    <property type="component" value="Chromosome"/>
</dbReference>
<dbReference type="InterPro" id="IPR058355">
    <property type="entry name" value="DUF8042"/>
</dbReference>
<dbReference type="KEGG" id="paek:D3873_03335"/>
<accession>A0A385YRC3</accession>